<comment type="subcellular location">
    <subcellularLocation>
        <location evidence="1 10">Cytoplasm</location>
    </subcellularLocation>
</comment>
<organism evidence="14 15">
    <name type="scientific">Sorangium cellulosum</name>
    <name type="common">Polyangium cellulosum</name>
    <dbReference type="NCBI Taxonomy" id="56"/>
    <lineage>
        <taxon>Bacteria</taxon>
        <taxon>Pseudomonadati</taxon>
        <taxon>Myxococcota</taxon>
        <taxon>Polyangia</taxon>
        <taxon>Polyangiales</taxon>
        <taxon>Polyangiaceae</taxon>
        <taxon>Sorangium</taxon>
    </lineage>
</organism>
<evidence type="ECO:0000256" key="8">
    <source>
        <dbReference type="ARBA" id="ARBA00072274"/>
    </source>
</evidence>
<evidence type="ECO:0000256" key="1">
    <source>
        <dbReference type="ARBA" id="ARBA00004496"/>
    </source>
</evidence>
<evidence type="ECO:0000256" key="13">
    <source>
        <dbReference type="SAM" id="MobiDB-lite"/>
    </source>
</evidence>
<accession>A0A2L0EH62</accession>
<dbReference type="GO" id="GO:0042803">
    <property type="term" value="F:protein homodimerization activity"/>
    <property type="evidence" value="ECO:0007669"/>
    <property type="project" value="InterPro"/>
</dbReference>
<dbReference type="PROSITE" id="PS01071">
    <property type="entry name" value="GRPE"/>
    <property type="match status" value="1"/>
</dbReference>
<dbReference type="AlphaFoldDB" id="A0A2L0EH62"/>
<dbReference type="HAMAP" id="MF_01151">
    <property type="entry name" value="GrpE"/>
    <property type="match status" value="1"/>
</dbReference>
<dbReference type="RefSeq" id="WP_104976723.1">
    <property type="nucleotide sequence ID" value="NZ_CP012673.1"/>
</dbReference>
<evidence type="ECO:0000256" key="7">
    <source>
        <dbReference type="ARBA" id="ARBA00053401"/>
    </source>
</evidence>
<sequence>MSDSEQNGSNYQAGETAETPAEQAAPAAERAPTLEDKLGEAQAEAARLREQLLRTAADFDNFRKRSRREAEDAQRRGRETILKDLLPVFDNLERAASHAEGAPDVKSVADGLRIVLKQFVDTLERMGIKRIAAVGKPFDPSVHEAIQQLDSTEHPAGVVIAEVQPGYMLGDYLIRAAMVVVSKGSPGAQAPEAN</sequence>
<dbReference type="EMBL" id="CP012673">
    <property type="protein sequence ID" value="AUX38627.1"/>
    <property type="molecule type" value="Genomic_DNA"/>
</dbReference>
<dbReference type="GO" id="GO:0000774">
    <property type="term" value="F:adenyl-nucleotide exchange factor activity"/>
    <property type="evidence" value="ECO:0007669"/>
    <property type="project" value="InterPro"/>
</dbReference>
<dbReference type="Pfam" id="PF01025">
    <property type="entry name" value="GrpE"/>
    <property type="match status" value="1"/>
</dbReference>
<dbReference type="CDD" id="cd00446">
    <property type="entry name" value="GrpE"/>
    <property type="match status" value="1"/>
</dbReference>
<gene>
    <name evidence="10 14" type="primary">grpE</name>
    <name evidence="14" type="ORF">SOCE26_000040</name>
</gene>
<dbReference type="SUPFAM" id="SSF58014">
    <property type="entry name" value="Coiled-coil domain of nucleotide exchange factor GrpE"/>
    <property type="match status" value="1"/>
</dbReference>
<proteinExistence type="inferred from homology"/>
<comment type="function">
    <text evidence="7 10 11">Participates actively in the response to hyperosmotic and heat shock by preventing the aggregation of stress-denatured proteins, in association with DnaK and GrpE. It is the nucleotide exchange factor for DnaK and may function as a thermosensor. Unfolded proteins bind initially to DnaJ; upon interaction with the DnaJ-bound protein, DnaK hydrolyzes its bound ATP, resulting in the formation of a stable complex. GrpE releases ADP from DnaK; ATP binding to DnaK triggers the release of the substrate protein, thus completing the reaction cycle. Several rounds of ATP-dependent interactions between DnaJ, DnaK and GrpE are required for fully efficient folding.</text>
</comment>
<dbReference type="OrthoDB" id="9789811at2"/>
<dbReference type="InterPro" id="IPR000740">
    <property type="entry name" value="GrpE"/>
</dbReference>
<dbReference type="SUPFAM" id="SSF51064">
    <property type="entry name" value="Head domain of nucleotide exchange factor GrpE"/>
    <property type="match status" value="1"/>
</dbReference>
<name>A0A2L0EH62_SORCE</name>
<evidence type="ECO:0000313" key="14">
    <source>
        <dbReference type="EMBL" id="AUX38627.1"/>
    </source>
</evidence>
<evidence type="ECO:0000256" key="6">
    <source>
        <dbReference type="ARBA" id="ARBA00023186"/>
    </source>
</evidence>
<evidence type="ECO:0000256" key="9">
    <source>
        <dbReference type="ARBA" id="ARBA00076414"/>
    </source>
</evidence>
<dbReference type="PANTHER" id="PTHR21237:SF40">
    <property type="entry name" value="CELL CYCLE AND APOPTOSIS REGULATOR PROTEIN 2"/>
    <property type="match status" value="1"/>
</dbReference>
<keyword evidence="5 10" id="KW-0346">Stress response</keyword>
<dbReference type="FunFam" id="2.30.22.10:FF:000001">
    <property type="entry name" value="Protein GrpE"/>
    <property type="match status" value="1"/>
</dbReference>
<evidence type="ECO:0000313" key="15">
    <source>
        <dbReference type="Proteomes" id="UP000238348"/>
    </source>
</evidence>
<dbReference type="Gene3D" id="3.90.20.20">
    <property type="match status" value="1"/>
</dbReference>
<dbReference type="GO" id="GO:0006457">
    <property type="term" value="P:protein folding"/>
    <property type="evidence" value="ECO:0007669"/>
    <property type="project" value="InterPro"/>
</dbReference>
<evidence type="ECO:0000256" key="3">
    <source>
        <dbReference type="ARBA" id="ARBA00011738"/>
    </source>
</evidence>
<keyword evidence="6 10" id="KW-0143">Chaperone</keyword>
<dbReference type="GO" id="GO:0005737">
    <property type="term" value="C:cytoplasm"/>
    <property type="evidence" value="ECO:0007669"/>
    <property type="project" value="UniProtKB-SubCell"/>
</dbReference>
<evidence type="ECO:0000256" key="5">
    <source>
        <dbReference type="ARBA" id="ARBA00023016"/>
    </source>
</evidence>
<dbReference type="InterPro" id="IPR013805">
    <property type="entry name" value="GrpE_CC"/>
</dbReference>
<comment type="subunit">
    <text evidence="3 10">Homodimer.</text>
</comment>
<reference evidence="14 15" key="1">
    <citation type="submission" date="2015-09" db="EMBL/GenBank/DDBJ databases">
        <title>Sorangium comparison.</title>
        <authorList>
            <person name="Zaburannyi N."/>
            <person name="Bunk B."/>
            <person name="Overmann J."/>
            <person name="Mueller R."/>
        </authorList>
    </citation>
    <scope>NUCLEOTIDE SEQUENCE [LARGE SCALE GENOMIC DNA]</scope>
    <source>
        <strain evidence="14 15">So ce26</strain>
    </source>
</reference>
<evidence type="ECO:0000256" key="2">
    <source>
        <dbReference type="ARBA" id="ARBA00009054"/>
    </source>
</evidence>
<feature type="region of interest" description="Disordered" evidence="13">
    <location>
        <begin position="1"/>
        <end position="42"/>
    </location>
</feature>
<evidence type="ECO:0000256" key="10">
    <source>
        <dbReference type="HAMAP-Rule" id="MF_01151"/>
    </source>
</evidence>
<dbReference type="PRINTS" id="PR00773">
    <property type="entry name" value="GRPEPROTEIN"/>
</dbReference>
<comment type="similarity">
    <text evidence="2 10 12">Belongs to the GrpE family.</text>
</comment>
<keyword evidence="4 10" id="KW-0963">Cytoplasm</keyword>
<evidence type="ECO:0000256" key="12">
    <source>
        <dbReference type="RuleBase" id="RU004478"/>
    </source>
</evidence>
<feature type="compositionally biased region" description="Polar residues" evidence="13">
    <location>
        <begin position="1"/>
        <end position="12"/>
    </location>
</feature>
<protein>
    <recommendedName>
        <fullName evidence="8 10">Protein GrpE</fullName>
    </recommendedName>
    <alternativeName>
        <fullName evidence="9 10">HSP-70 cofactor</fullName>
    </alternativeName>
</protein>
<dbReference type="GO" id="GO:0051087">
    <property type="term" value="F:protein-folding chaperone binding"/>
    <property type="evidence" value="ECO:0007669"/>
    <property type="project" value="InterPro"/>
</dbReference>
<evidence type="ECO:0000256" key="4">
    <source>
        <dbReference type="ARBA" id="ARBA00022490"/>
    </source>
</evidence>
<dbReference type="GO" id="GO:0051082">
    <property type="term" value="F:unfolded protein binding"/>
    <property type="evidence" value="ECO:0007669"/>
    <property type="project" value="TreeGrafter"/>
</dbReference>
<dbReference type="NCBIfam" id="NF010738">
    <property type="entry name" value="PRK14140.1"/>
    <property type="match status" value="1"/>
</dbReference>
<evidence type="ECO:0000256" key="11">
    <source>
        <dbReference type="RuleBase" id="RU000639"/>
    </source>
</evidence>
<feature type="compositionally biased region" description="Low complexity" evidence="13">
    <location>
        <begin position="13"/>
        <end position="31"/>
    </location>
</feature>
<dbReference type="Proteomes" id="UP000238348">
    <property type="component" value="Chromosome"/>
</dbReference>
<dbReference type="PANTHER" id="PTHR21237">
    <property type="entry name" value="GRPE PROTEIN"/>
    <property type="match status" value="1"/>
</dbReference>
<dbReference type="Gene3D" id="2.30.22.10">
    <property type="entry name" value="Head domain of nucleotide exchange factor GrpE"/>
    <property type="match status" value="1"/>
</dbReference>
<dbReference type="InterPro" id="IPR009012">
    <property type="entry name" value="GrpE_head"/>
</dbReference>